<dbReference type="OrthoDB" id="9793175at2"/>
<dbReference type="InterPro" id="IPR002491">
    <property type="entry name" value="ABC_transptr_periplasmic_BD"/>
</dbReference>
<reference evidence="9" key="1">
    <citation type="submission" date="2016-10" db="EMBL/GenBank/DDBJ databases">
        <authorList>
            <person name="Varghese N."/>
            <person name="Submissions S."/>
        </authorList>
    </citation>
    <scope>NUCLEOTIDE SEQUENCE [LARGE SCALE GENOMIC DNA]</scope>
    <source>
        <strain evidence="9">DSM 19083</strain>
    </source>
</reference>
<evidence type="ECO:0000259" key="7">
    <source>
        <dbReference type="PROSITE" id="PS50983"/>
    </source>
</evidence>
<feature type="domain" description="Fe/B12 periplasmic-binding" evidence="7">
    <location>
        <begin position="65"/>
        <end position="336"/>
    </location>
</feature>
<dbReference type="RefSeq" id="WP_093377026.1">
    <property type="nucleotide sequence ID" value="NZ_BNAN01000002.1"/>
</dbReference>
<sequence>MRLSRSTAGPAALLVATLALAACGSTEAPTTASSTTPAPTSAEAAGPVTYTDERGEHTLEEPADAVVSLEWGLTENLLALGANIVGQADVEGYNTWAQAMPLDAETPDVGTRGEASLEAINALEPDLIAVTTDTAETVIGQLEDIAPVVVLRGSDGSDPIGYMRSTVETLATVTGTTDKGAELLAGFDAKVTEAKAALAEAGAEGASFTMADGWIANGTTSIRMYTSGSFFGALGDELGLVNAWPGEGDPNYGLETIDVEGLTVLADTENLHFVYASNGGAEADPFATGLKDNAIWEQLPFVVAGDVHRLPDGIWMFGGPASAGKYIDALVAALTA</sequence>
<gene>
    <name evidence="8" type="ORF">SAMN04488035_1640</name>
</gene>
<keyword evidence="4 6" id="KW-0732">Signal</keyword>
<evidence type="ECO:0000313" key="8">
    <source>
        <dbReference type="EMBL" id="SFF10888.1"/>
    </source>
</evidence>
<name>A0A1I2G183_9MICO</name>
<dbReference type="SUPFAM" id="SSF53807">
    <property type="entry name" value="Helical backbone' metal receptor"/>
    <property type="match status" value="1"/>
</dbReference>
<evidence type="ECO:0000256" key="5">
    <source>
        <dbReference type="SAM" id="MobiDB-lite"/>
    </source>
</evidence>
<dbReference type="PROSITE" id="PS50983">
    <property type="entry name" value="FE_B12_PBP"/>
    <property type="match status" value="1"/>
</dbReference>
<evidence type="ECO:0000256" key="3">
    <source>
        <dbReference type="ARBA" id="ARBA00022448"/>
    </source>
</evidence>
<evidence type="ECO:0000256" key="4">
    <source>
        <dbReference type="ARBA" id="ARBA00022729"/>
    </source>
</evidence>
<dbReference type="STRING" id="285351.SAMN04488035_1640"/>
<protein>
    <submittedName>
        <fullName evidence="8">Iron complex transport system substrate-binding protein</fullName>
    </submittedName>
</protein>
<dbReference type="Gene3D" id="3.40.50.1980">
    <property type="entry name" value="Nitrogenase molybdenum iron protein domain"/>
    <property type="match status" value="2"/>
</dbReference>
<feature type="signal peptide" evidence="6">
    <location>
        <begin position="1"/>
        <end position="21"/>
    </location>
</feature>
<dbReference type="Proteomes" id="UP000198520">
    <property type="component" value="Unassembled WGS sequence"/>
</dbReference>
<evidence type="ECO:0000256" key="1">
    <source>
        <dbReference type="ARBA" id="ARBA00004196"/>
    </source>
</evidence>
<dbReference type="PANTHER" id="PTHR30532:SF1">
    <property type="entry name" value="IRON(3+)-HYDROXAMATE-BINDING PROTEIN FHUD"/>
    <property type="match status" value="1"/>
</dbReference>
<dbReference type="AlphaFoldDB" id="A0A1I2G183"/>
<dbReference type="CDD" id="cd01146">
    <property type="entry name" value="FhuD"/>
    <property type="match status" value="1"/>
</dbReference>
<feature type="chain" id="PRO_5011606510" evidence="6">
    <location>
        <begin position="22"/>
        <end position="336"/>
    </location>
</feature>
<keyword evidence="9" id="KW-1185">Reference proteome</keyword>
<dbReference type="PROSITE" id="PS51257">
    <property type="entry name" value="PROKAR_LIPOPROTEIN"/>
    <property type="match status" value="1"/>
</dbReference>
<comment type="similarity">
    <text evidence="2">Belongs to the bacterial solute-binding protein 8 family.</text>
</comment>
<dbReference type="GO" id="GO:0030288">
    <property type="term" value="C:outer membrane-bounded periplasmic space"/>
    <property type="evidence" value="ECO:0007669"/>
    <property type="project" value="TreeGrafter"/>
</dbReference>
<dbReference type="InterPro" id="IPR051313">
    <property type="entry name" value="Bact_iron-sidero_bind"/>
</dbReference>
<dbReference type="GO" id="GO:1901678">
    <property type="term" value="P:iron coordination entity transport"/>
    <property type="evidence" value="ECO:0007669"/>
    <property type="project" value="UniProtKB-ARBA"/>
</dbReference>
<dbReference type="Pfam" id="PF01497">
    <property type="entry name" value="Peripla_BP_2"/>
    <property type="match status" value="1"/>
</dbReference>
<dbReference type="PANTHER" id="PTHR30532">
    <property type="entry name" value="IRON III DICITRATE-BINDING PERIPLASMIC PROTEIN"/>
    <property type="match status" value="1"/>
</dbReference>
<evidence type="ECO:0000256" key="6">
    <source>
        <dbReference type="SAM" id="SignalP"/>
    </source>
</evidence>
<organism evidence="8 9">
    <name type="scientific">Flavimobilis marinus</name>
    <dbReference type="NCBI Taxonomy" id="285351"/>
    <lineage>
        <taxon>Bacteria</taxon>
        <taxon>Bacillati</taxon>
        <taxon>Actinomycetota</taxon>
        <taxon>Actinomycetes</taxon>
        <taxon>Micrococcales</taxon>
        <taxon>Jonesiaceae</taxon>
        <taxon>Flavimobilis</taxon>
    </lineage>
</organism>
<accession>A0A1I2G183</accession>
<dbReference type="EMBL" id="FONZ01000002">
    <property type="protein sequence ID" value="SFF10888.1"/>
    <property type="molecule type" value="Genomic_DNA"/>
</dbReference>
<evidence type="ECO:0000313" key="9">
    <source>
        <dbReference type="Proteomes" id="UP000198520"/>
    </source>
</evidence>
<proteinExistence type="inferred from homology"/>
<comment type="subcellular location">
    <subcellularLocation>
        <location evidence="1">Cell envelope</location>
    </subcellularLocation>
</comment>
<feature type="region of interest" description="Disordered" evidence="5">
    <location>
        <begin position="27"/>
        <end position="47"/>
    </location>
</feature>
<evidence type="ECO:0000256" key="2">
    <source>
        <dbReference type="ARBA" id="ARBA00008814"/>
    </source>
</evidence>
<keyword evidence="3" id="KW-0813">Transport</keyword>